<dbReference type="GO" id="GO:0003824">
    <property type="term" value="F:catalytic activity"/>
    <property type="evidence" value="ECO:0007669"/>
    <property type="project" value="InterPro"/>
</dbReference>
<dbReference type="Pfam" id="PF01507">
    <property type="entry name" value="PAPS_reduct"/>
    <property type="match status" value="1"/>
</dbReference>
<evidence type="ECO:0000313" key="2">
    <source>
        <dbReference type="EMBL" id="HJG96932.1"/>
    </source>
</evidence>
<evidence type="ECO:0000313" key="3">
    <source>
        <dbReference type="Proteomes" id="UP000776700"/>
    </source>
</evidence>
<name>A0A921N0Y1_9FIRM</name>
<protein>
    <submittedName>
        <fullName evidence="2">Phosphoadenosine phosphosulfate reductase family protein</fullName>
    </submittedName>
</protein>
<dbReference type="AlphaFoldDB" id="A0A921N0Y1"/>
<dbReference type="InterPro" id="IPR050128">
    <property type="entry name" value="Sulfate_adenylyltrnsfr_sub2"/>
</dbReference>
<comment type="caution">
    <text evidence="2">The sequence shown here is derived from an EMBL/GenBank/DDBJ whole genome shotgun (WGS) entry which is preliminary data.</text>
</comment>
<dbReference type="InterPro" id="IPR014729">
    <property type="entry name" value="Rossmann-like_a/b/a_fold"/>
</dbReference>
<dbReference type="PANTHER" id="PTHR43196:SF2">
    <property type="entry name" value="PHOSPHOADENOSINE PHOSPHOSULFATE REDUCTASE"/>
    <property type="match status" value="1"/>
</dbReference>
<feature type="domain" description="Phosphoadenosine phosphosulphate reductase" evidence="1">
    <location>
        <begin position="35"/>
        <end position="89"/>
    </location>
</feature>
<accession>A0A921N0Y1</accession>
<dbReference type="SUPFAM" id="SSF52402">
    <property type="entry name" value="Adenine nucleotide alpha hydrolases-like"/>
    <property type="match status" value="1"/>
</dbReference>
<dbReference type="InterPro" id="IPR002500">
    <property type="entry name" value="PAPS_reduct_dom"/>
</dbReference>
<organism evidence="2 3">
    <name type="scientific">Romboutsia timonensis</name>
    <dbReference type="NCBI Taxonomy" id="1776391"/>
    <lineage>
        <taxon>Bacteria</taxon>
        <taxon>Bacillati</taxon>
        <taxon>Bacillota</taxon>
        <taxon>Clostridia</taxon>
        <taxon>Peptostreptococcales</taxon>
        <taxon>Peptostreptococcaceae</taxon>
        <taxon>Romboutsia</taxon>
    </lineage>
</organism>
<sequence length="332" mass="39600">MDINKLLDERKIPQNLEIYNSFLVTRKKFEDNEKILCSVSGGSDSDIMVDLFCKFNKDKVTFVFFDTGLEYKATKEHLKYLEDKYDIEIVRIRGVKPIPITCRDDGQPFLSKQVSEFISRLQRHKFKWEDRPYDELIKEYPKCSSALKWWCDDKGEGSMFSIKRNKWLKEFIIANPPDFPISNKCCKYSKKDPVKLFMKKNDFDLNCYGVRKAEGGVRASTYKNCFTDNSTKDNKIDEYRPIFWYKDDTKRVYEDFFNVIHSKCYSEYGLLRTGCAGCSYGRDFEHELEVLKEHEPNLYKAVNNIFGKSYEYTRKYREFCKEMNEKYDKKNR</sequence>
<reference evidence="2" key="2">
    <citation type="submission" date="2021-09" db="EMBL/GenBank/DDBJ databases">
        <authorList>
            <person name="Gilroy R."/>
        </authorList>
    </citation>
    <scope>NUCLEOTIDE SEQUENCE</scope>
    <source>
        <strain evidence="2">1277</strain>
    </source>
</reference>
<dbReference type="EMBL" id="DYUB01000235">
    <property type="protein sequence ID" value="HJG96932.1"/>
    <property type="molecule type" value="Genomic_DNA"/>
</dbReference>
<dbReference type="Proteomes" id="UP000776700">
    <property type="component" value="Unassembled WGS sequence"/>
</dbReference>
<reference evidence="2" key="1">
    <citation type="journal article" date="2021" name="PeerJ">
        <title>Extensive microbial diversity within the chicken gut microbiome revealed by metagenomics and culture.</title>
        <authorList>
            <person name="Gilroy R."/>
            <person name="Ravi A."/>
            <person name="Getino M."/>
            <person name="Pursley I."/>
            <person name="Horton D.L."/>
            <person name="Alikhan N.F."/>
            <person name="Baker D."/>
            <person name="Gharbi K."/>
            <person name="Hall N."/>
            <person name="Watson M."/>
            <person name="Adriaenssens E.M."/>
            <person name="Foster-Nyarko E."/>
            <person name="Jarju S."/>
            <person name="Secka A."/>
            <person name="Antonio M."/>
            <person name="Oren A."/>
            <person name="Chaudhuri R.R."/>
            <person name="La Ragione R."/>
            <person name="Hildebrand F."/>
            <person name="Pallen M.J."/>
        </authorList>
    </citation>
    <scope>NUCLEOTIDE SEQUENCE</scope>
    <source>
        <strain evidence="2">1277</strain>
    </source>
</reference>
<dbReference type="Gene3D" id="3.40.50.620">
    <property type="entry name" value="HUPs"/>
    <property type="match status" value="1"/>
</dbReference>
<dbReference type="PANTHER" id="PTHR43196">
    <property type="entry name" value="SULFATE ADENYLYLTRANSFERASE SUBUNIT 2"/>
    <property type="match status" value="1"/>
</dbReference>
<gene>
    <name evidence="2" type="ORF">K8V90_07530</name>
</gene>
<evidence type="ECO:0000259" key="1">
    <source>
        <dbReference type="Pfam" id="PF01507"/>
    </source>
</evidence>
<proteinExistence type="predicted"/>